<evidence type="ECO:0000313" key="1">
    <source>
        <dbReference type="EMBL" id="WAQ95989.1"/>
    </source>
</evidence>
<gene>
    <name evidence="1" type="ORF">MAR_028679</name>
</gene>
<evidence type="ECO:0000313" key="2">
    <source>
        <dbReference type="Proteomes" id="UP001164746"/>
    </source>
</evidence>
<dbReference type="Proteomes" id="UP001164746">
    <property type="component" value="Chromosome 2"/>
</dbReference>
<sequence>MCYFENRQEAVRDVHTPAGRDVGDKMVETFGRGRTSINSKEPTSLDFEFNADYLGEDFLVGDVRMGDERHMVYATADQLRLLQKVRTWYLDGTFSVVNKPAHCCGPSMPEIANVKRTSRFQFCVCFICLLGESYLTTIGEGVYQHVQELLALPFLPSGDILRAFEKMKDRSDGNSQQKD</sequence>
<organism evidence="1 2">
    <name type="scientific">Mya arenaria</name>
    <name type="common">Soft-shell clam</name>
    <dbReference type="NCBI Taxonomy" id="6604"/>
    <lineage>
        <taxon>Eukaryota</taxon>
        <taxon>Metazoa</taxon>
        <taxon>Spiralia</taxon>
        <taxon>Lophotrochozoa</taxon>
        <taxon>Mollusca</taxon>
        <taxon>Bivalvia</taxon>
        <taxon>Autobranchia</taxon>
        <taxon>Heteroconchia</taxon>
        <taxon>Euheterodonta</taxon>
        <taxon>Imparidentia</taxon>
        <taxon>Neoheterodontei</taxon>
        <taxon>Myida</taxon>
        <taxon>Myoidea</taxon>
        <taxon>Myidae</taxon>
        <taxon>Mya</taxon>
    </lineage>
</organism>
<dbReference type="EMBL" id="CP111013">
    <property type="protein sequence ID" value="WAQ95989.1"/>
    <property type="molecule type" value="Genomic_DNA"/>
</dbReference>
<proteinExistence type="predicted"/>
<accession>A0ABY7DHP6</accession>
<name>A0ABY7DHP6_MYAAR</name>
<reference evidence="1" key="1">
    <citation type="submission" date="2022-11" db="EMBL/GenBank/DDBJ databases">
        <title>Centuries of genome instability and evolution in soft-shell clam transmissible cancer (bioRxiv).</title>
        <authorList>
            <person name="Hart S.F.M."/>
            <person name="Yonemitsu M.A."/>
            <person name="Giersch R.M."/>
            <person name="Beal B.F."/>
            <person name="Arriagada G."/>
            <person name="Davis B.W."/>
            <person name="Ostrander E.A."/>
            <person name="Goff S.P."/>
            <person name="Metzger M.J."/>
        </authorList>
    </citation>
    <scope>NUCLEOTIDE SEQUENCE</scope>
    <source>
        <strain evidence="1">MELC-2E11</strain>
        <tissue evidence="1">Siphon/mantle</tissue>
    </source>
</reference>
<protein>
    <submittedName>
        <fullName evidence="1">Uncharacterized protein</fullName>
    </submittedName>
</protein>
<keyword evidence="2" id="KW-1185">Reference proteome</keyword>